<dbReference type="AlphaFoldDB" id="A0A1F5MI60"/>
<evidence type="ECO:0000256" key="2">
    <source>
        <dbReference type="ARBA" id="ARBA00022980"/>
    </source>
</evidence>
<keyword evidence="3" id="KW-0687">Ribonucleoprotein</keyword>
<dbReference type="Proteomes" id="UP000178859">
    <property type="component" value="Unassembled WGS sequence"/>
</dbReference>
<sequence>MRHRVYGKHLGRDIDQRQALFKTLVRSLFLHGTIQTSETKAKAIKGLVDKIINSAKKKNTQDKLVRVILPKLGDRTSGFTSIVRIGPRQGDQTTMVKMSLIGAEVHKK</sequence>
<reference evidence="5 6" key="1">
    <citation type="journal article" date="2016" name="Nat. Commun.">
        <title>Thousands of microbial genomes shed light on interconnected biogeochemical processes in an aquifer system.</title>
        <authorList>
            <person name="Anantharaman K."/>
            <person name="Brown C.T."/>
            <person name="Hug L.A."/>
            <person name="Sharon I."/>
            <person name="Castelle C.J."/>
            <person name="Probst A.J."/>
            <person name="Thomas B.C."/>
            <person name="Singh A."/>
            <person name="Wilkins M.J."/>
            <person name="Karaoz U."/>
            <person name="Brodie E.L."/>
            <person name="Williams K.H."/>
            <person name="Hubbard S.S."/>
            <person name="Banfield J.F."/>
        </authorList>
    </citation>
    <scope>NUCLEOTIDE SEQUENCE [LARGE SCALE GENOMIC DNA]</scope>
</reference>
<proteinExistence type="inferred from homology"/>
<dbReference type="SUPFAM" id="SSF64263">
    <property type="entry name" value="Prokaryotic ribosomal protein L17"/>
    <property type="match status" value="1"/>
</dbReference>
<protein>
    <recommendedName>
        <fullName evidence="4">50S ribosomal protein L17</fullName>
    </recommendedName>
</protein>
<dbReference type="PANTHER" id="PTHR14413">
    <property type="entry name" value="RIBOSOMAL PROTEIN L17"/>
    <property type="match status" value="1"/>
</dbReference>
<gene>
    <name evidence="5" type="ORF">A3I48_00295</name>
</gene>
<dbReference type="InterPro" id="IPR036373">
    <property type="entry name" value="Ribosomal_bL17_sf"/>
</dbReference>
<dbReference type="Gene3D" id="3.90.1030.10">
    <property type="entry name" value="Ribosomal protein L17"/>
    <property type="match status" value="2"/>
</dbReference>
<dbReference type="EMBL" id="MFDT01000006">
    <property type="protein sequence ID" value="OGE65042.1"/>
    <property type="molecule type" value="Genomic_DNA"/>
</dbReference>
<dbReference type="GO" id="GO:0006412">
    <property type="term" value="P:translation"/>
    <property type="evidence" value="ECO:0007669"/>
    <property type="project" value="InterPro"/>
</dbReference>
<comment type="caution">
    <text evidence="5">The sequence shown here is derived from an EMBL/GenBank/DDBJ whole genome shotgun (WGS) entry which is preliminary data.</text>
</comment>
<organism evidence="5 6">
    <name type="scientific">Candidatus Daviesbacteria bacterium RIFCSPLOWO2_02_FULL_36_7</name>
    <dbReference type="NCBI Taxonomy" id="1797792"/>
    <lineage>
        <taxon>Bacteria</taxon>
        <taxon>Candidatus Daviesiibacteriota</taxon>
    </lineage>
</organism>
<dbReference type="PANTHER" id="PTHR14413:SF16">
    <property type="entry name" value="LARGE RIBOSOMAL SUBUNIT PROTEIN BL17M"/>
    <property type="match status" value="1"/>
</dbReference>
<evidence type="ECO:0000313" key="6">
    <source>
        <dbReference type="Proteomes" id="UP000178859"/>
    </source>
</evidence>
<evidence type="ECO:0000256" key="1">
    <source>
        <dbReference type="ARBA" id="ARBA00008777"/>
    </source>
</evidence>
<dbReference type="GO" id="GO:0003735">
    <property type="term" value="F:structural constituent of ribosome"/>
    <property type="evidence" value="ECO:0007669"/>
    <property type="project" value="InterPro"/>
</dbReference>
<evidence type="ECO:0000256" key="3">
    <source>
        <dbReference type="ARBA" id="ARBA00023274"/>
    </source>
</evidence>
<accession>A0A1F5MI60</accession>
<evidence type="ECO:0000313" key="5">
    <source>
        <dbReference type="EMBL" id="OGE65042.1"/>
    </source>
</evidence>
<evidence type="ECO:0000256" key="4">
    <source>
        <dbReference type="ARBA" id="ARBA00035494"/>
    </source>
</evidence>
<dbReference type="Pfam" id="PF01196">
    <property type="entry name" value="Ribosomal_L17"/>
    <property type="match status" value="1"/>
</dbReference>
<name>A0A1F5MI60_9BACT</name>
<dbReference type="GO" id="GO:0022625">
    <property type="term" value="C:cytosolic large ribosomal subunit"/>
    <property type="evidence" value="ECO:0007669"/>
    <property type="project" value="TreeGrafter"/>
</dbReference>
<comment type="similarity">
    <text evidence="1">Belongs to the bacterial ribosomal protein bL17 family.</text>
</comment>
<keyword evidence="2" id="KW-0689">Ribosomal protein</keyword>
<dbReference type="InterPro" id="IPR000456">
    <property type="entry name" value="Ribosomal_bL17"/>
</dbReference>